<sequence length="173" mass="19242">MIMKLVSILIFALISLKTCNSNTAKAENQDRISKEQQATSEDLITFEYLATSRNSYYKIRVIKNLVVVTKKQGKPGAPETLDASEWNHLLEILEAIQIEKIPDLKAPSKNYAFDGAAKTTLKISVNEHTYQTQAFDHGNPPEALKALIAKLLVIAGYEGSSTKVGEYLKKEDL</sequence>
<protein>
    <recommendedName>
        <fullName evidence="4">Lipoprotein</fullName>
    </recommendedName>
</protein>
<organism evidence="2 3">
    <name type="scientific">Pseudotamlana carrageenivorans</name>
    <dbReference type="NCBI Taxonomy" id="2069432"/>
    <lineage>
        <taxon>Bacteria</taxon>
        <taxon>Pseudomonadati</taxon>
        <taxon>Bacteroidota</taxon>
        <taxon>Flavobacteriia</taxon>
        <taxon>Flavobacteriales</taxon>
        <taxon>Flavobacteriaceae</taxon>
        <taxon>Pseudotamlana</taxon>
    </lineage>
</organism>
<gene>
    <name evidence="2" type="ORF">C1A40_08835</name>
</gene>
<feature type="chain" id="PRO_5014377248" description="Lipoprotein" evidence="1">
    <location>
        <begin position="27"/>
        <end position="173"/>
    </location>
</feature>
<dbReference type="AlphaFoldDB" id="A0A2I7SI24"/>
<dbReference type="Proteomes" id="UP000236592">
    <property type="component" value="Chromosome"/>
</dbReference>
<proteinExistence type="predicted"/>
<reference evidence="3" key="1">
    <citation type="submission" date="2018-01" db="EMBL/GenBank/DDBJ databases">
        <title>Complete genome of Tamlana sp. UJ94.</title>
        <authorList>
            <person name="Jung J."/>
            <person name="Chung D."/>
            <person name="Bae S.S."/>
            <person name="Baek K."/>
        </authorList>
    </citation>
    <scope>NUCLEOTIDE SEQUENCE [LARGE SCALE GENOMIC DNA]</scope>
    <source>
        <strain evidence="3">UJ94</strain>
    </source>
</reference>
<keyword evidence="3" id="KW-1185">Reference proteome</keyword>
<evidence type="ECO:0000313" key="2">
    <source>
        <dbReference type="EMBL" id="AUS05562.1"/>
    </source>
</evidence>
<feature type="signal peptide" evidence="1">
    <location>
        <begin position="1"/>
        <end position="26"/>
    </location>
</feature>
<evidence type="ECO:0000256" key="1">
    <source>
        <dbReference type="SAM" id="SignalP"/>
    </source>
</evidence>
<dbReference type="EMBL" id="CP025938">
    <property type="protein sequence ID" value="AUS05562.1"/>
    <property type="molecule type" value="Genomic_DNA"/>
</dbReference>
<dbReference type="KEGG" id="taj:C1A40_08835"/>
<accession>A0A2I7SI24</accession>
<keyword evidence="1" id="KW-0732">Signal</keyword>
<evidence type="ECO:0008006" key="4">
    <source>
        <dbReference type="Google" id="ProtNLM"/>
    </source>
</evidence>
<name>A0A2I7SI24_9FLAO</name>
<evidence type="ECO:0000313" key="3">
    <source>
        <dbReference type="Proteomes" id="UP000236592"/>
    </source>
</evidence>